<keyword evidence="1" id="KW-0812">Transmembrane</keyword>
<gene>
    <name evidence="2" type="ORF">BCR26_12995</name>
</gene>
<comment type="caution">
    <text evidence="2">The sequence shown here is derived from an EMBL/GenBank/DDBJ whole genome shotgun (WGS) entry which is preliminary data.</text>
</comment>
<keyword evidence="3" id="KW-1185">Reference proteome</keyword>
<evidence type="ECO:0000313" key="3">
    <source>
        <dbReference type="Proteomes" id="UP000095256"/>
    </source>
</evidence>
<reference evidence="2 3" key="1">
    <citation type="submission" date="2016-09" db="EMBL/GenBank/DDBJ databases">
        <authorList>
            <person name="Capua I."/>
            <person name="De Benedictis P."/>
            <person name="Joannis T."/>
            <person name="Lombin L.H."/>
            <person name="Cattoli G."/>
        </authorList>
    </citation>
    <scope>NUCLEOTIDE SEQUENCE [LARGE SCALE GENOMIC DNA]</scope>
    <source>
        <strain evidence="2 3">LMG 25899</strain>
    </source>
</reference>
<dbReference type="AlphaFoldDB" id="A0A1E5KXH2"/>
<feature type="transmembrane region" description="Helical" evidence="1">
    <location>
        <begin position="7"/>
        <end position="26"/>
    </location>
</feature>
<feature type="transmembrane region" description="Helical" evidence="1">
    <location>
        <begin position="116"/>
        <end position="137"/>
    </location>
</feature>
<name>A0A1E5KXH2_9ENTE</name>
<proteinExistence type="predicted"/>
<dbReference type="EMBL" id="MIEK01000020">
    <property type="protein sequence ID" value="OEH82580.1"/>
    <property type="molecule type" value="Genomic_DNA"/>
</dbReference>
<feature type="transmembrane region" description="Helical" evidence="1">
    <location>
        <begin position="32"/>
        <end position="52"/>
    </location>
</feature>
<feature type="transmembrane region" description="Helical" evidence="1">
    <location>
        <begin position="143"/>
        <end position="163"/>
    </location>
</feature>
<protein>
    <recommendedName>
        <fullName evidence="4">Peptidase M50 domain-containing protein</fullName>
    </recommendedName>
</protein>
<evidence type="ECO:0000313" key="2">
    <source>
        <dbReference type="EMBL" id="OEH82580.1"/>
    </source>
</evidence>
<sequence length="361" mass="41192">MKKIFPMMVMTIFGLIGGYWAGYIIASKNVNVLETVFLFMSFPMFYIIHIVIHEAGHGLLGKISGYKMVSYRIFSFMWVWREDGTIHVRRYKVPGTLGQCLMAPPTYEAGKFPFRLYLLGGVIANIVTSLIVGAFFVPQSFLATSFAIVGILTALTNSIPIGFNDGMSLKIASSNEKQQYLLYLQFEINNQMNEGKTYAELPEQYFQLVSATSAHTYFNDWQQFLIIARLAEKHNWPLYQEQLEILWQRKKEMISIYLLELKKEMLFGLCLTAATDERIPQIWTDKKIQAALKQPLMGNKRVKAAYVYCIEKDAQAALELITAGKNLTHRAPNLGDAKTEGQLLVWLETKILNEESTPHNQ</sequence>
<dbReference type="Proteomes" id="UP000095256">
    <property type="component" value="Unassembled WGS sequence"/>
</dbReference>
<evidence type="ECO:0000256" key="1">
    <source>
        <dbReference type="SAM" id="Phobius"/>
    </source>
</evidence>
<dbReference type="STRING" id="762845.BCR26_12995"/>
<organism evidence="2 3">
    <name type="scientific">Enterococcus rivorum</name>
    <dbReference type="NCBI Taxonomy" id="762845"/>
    <lineage>
        <taxon>Bacteria</taxon>
        <taxon>Bacillati</taxon>
        <taxon>Bacillota</taxon>
        <taxon>Bacilli</taxon>
        <taxon>Lactobacillales</taxon>
        <taxon>Enterococcaceae</taxon>
        <taxon>Enterococcus</taxon>
    </lineage>
</organism>
<accession>A0A1E5KXH2</accession>
<keyword evidence="1" id="KW-0472">Membrane</keyword>
<evidence type="ECO:0008006" key="4">
    <source>
        <dbReference type="Google" id="ProtNLM"/>
    </source>
</evidence>
<keyword evidence="1" id="KW-1133">Transmembrane helix</keyword>